<dbReference type="AlphaFoldDB" id="A0A239KJ92"/>
<dbReference type="Proteomes" id="UP000198440">
    <property type="component" value="Unassembled WGS sequence"/>
</dbReference>
<reference evidence="2 3" key="1">
    <citation type="submission" date="2017-06" db="EMBL/GenBank/DDBJ databases">
        <authorList>
            <person name="Kim H.J."/>
            <person name="Triplett B.A."/>
        </authorList>
    </citation>
    <scope>NUCLEOTIDE SEQUENCE [LARGE SCALE GENOMIC DNA]</scope>
    <source>
        <strain evidence="2 3">DSM 11445</strain>
    </source>
</reference>
<dbReference type="RefSeq" id="WP_425426631.1">
    <property type="nucleotide sequence ID" value="NZ_FZON01000030.1"/>
</dbReference>
<evidence type="ECO:0000313" key="2">
    <source>
        <dbReference type="EMBL" id="SNT18221.1"/>
    </source>
</evidence>
<name>A0A239KJ92_9RHOB</name>
<gene>
    <name evidence="1" type="ORF">SAMN04488078_10302</name>
    <name evidence="2" type="ORF">SAMN04488078_106620</name>
</gene>
<dbReference type="EMBL" id="FZON01000066">
    <property type="protein sequence ID" value="SNT18221.1"/>
    <property type="molecule type" value="Genomic_DNA"/>
</dbReference>
<organism evidence="2 3">
    <name type="scientific">Antarctobacter heliothermus</name>
    <dbReference type="NCBI Taxonomy" id="74033"/>
    <lineage>
        <taxon>Bacteria</taxon>
        <taxon>Pseudomonadati</taxon>
        <taxon>Pseudomonadota</taxon>
        <taxon>Alphaproteobacteria</taxon>
        <taxon>Rhodobacterales</taxon>
        <taxon>Roseobacteraceae</taxon>
        <taxon>Antarctobacter</taxon>
    </lineage>
</organism>
<sequence>MIEFRPLLDDHPDLAHSPLLRAALLTLQNVQEHGSIGLTKTKAFKRVFVHRAVERFGWPGKSAEEMFRYNKVINEYEFPPLEVLHYLLISLRLGRHFKGEFRLTKRGAELAQAPGRLFAELIPHFVLRIDHASYARFDDRPFGKWDVWMNVINVEADHGTTEAALFEAFYGEPKDWHTAGWREMSAFSCCVLLPLEWAGLLVETREDSSGKRVCHVFKTPLWRSGLGHRRDAQADGRAVNAPPC</sequence>
<proteinExistence type="predicted"/>
<accession>A0A239KJ92</accession>
<evidence type="ECO:0000313" key="1">
    <source>
        <dbReference type="EMBL" id="SNS74578.1"/>
    </source>
</evidence>
<dbReference type="EMBL" id="FZON01000030">
    <property type="protein sequence ID" value="SNS74578.1"/>
    <property type="molecule type" value="Genomic_DNA"/>
</dbReference>
<protein>
    <submittedName>
        <fullName evidence="2">Uncharacterized protein</fullName>
    </submittedName>
</protein>
<evidence type="ECO:0000313" key="3">
    <source>
        <dbReference type="Proteomes" id="UP000198440"/>
    </source>
</evidence>